<feature type="region of interest" description="Disordered" evidence="1">
    <location>
        <begin position="52"/>
        <end position="83"/>
    </location>
</feature>
<dbReference type="RefSeq" id="WP_116412614.1">
    <property type="nucleotide sequence ID" value="NZ_NBXB01000041.1"/>
</dbReference>
<evidence type="ECO:0000313" key="4">
    <source>
        <dbReference type="Proteomes" id="UP000256541"/>
    </source>
</evidence>
<proteinExistence type="predicted"/>
<evidence type="ECO:0000313" key="3">
    <source>
        <dbReference type="EMBL" id="RFA12520.1"/>
    </source>
</evidence>
<name>A0A3E0VSG1_9MICO</name>
<reference evidence="3 4" key="1">
    <citation type="submission" date="2017-04" db="EMBL/GenBank/DDBJ databases">
        <title>Comparative genome analysis of Subtercola boreus.</title>
        <authorList>
            <person name="Cho Y.-J."/>
            <person name="Cho A."/>
            <person name="Kim O.-S."/>
            <person name="Lee J.-I."/>
        </authorList>
    </citation>
    <scope>NUCLEOTIDE SEQUENCE [LARGE SCALE GENOMIC DNA]</scope>
    <source>
        <strain evidence="3 4">P27479</strain>
    </source>
</reference>
<feature type="transmembrane region" description="Helical" evidence="2">
    <location>
        <begin position="27"/>
        <end position="49"/>
    </location>
</feature>
<keyword evidence="2" id="KW-0472">Membrane</keyword>
<protein>
    <submittedName>
        <fullName evidence="3">Uncharacterized protein</fullName>
    </submittedName>
</protein>
<accession>A0A3E0VSG1</accession>
<dbReference type="EMBL" id="NBXB01000041">
    <property type="protein sequence ID" value="RFA12520.1"/>
    <property type="molecule type" value="Genomic_DNA"/>
</dbReference>
<comment type="caution">
    <text evidence="3">The sequence shown here is derived from an EMBL/GenBank/DDBJ whole genome shotgun (WGS) entry which is preliminary data.</text>
</comment>
<dbReference type="AlphaFoldDB" id="A0A3E0VSG1"/>
<sequence>MLVTAWTVTALLLTRDAALAVLLCSIAVLVALAAVAATVAIVLAVSGAVRGARGPVRQESPARASGPLAQRDARVPRSTQPPRVDIDTVIAAMEAAFAERAPAGSAVC</sequence>
<keyword evidence="2" id="KW-1133">Transmembrane helix</keyword>
<organism evidence="3 4">
    <name type="scientific">Subtercola boreus</name>
    <dbReference type="NCBI Taxonomy" id="120213"/>
    <lineage>
        <taxon>Bacteria</taxon>
        <taxon>Bacillati</taxon>
        <taxon>Actinomycetota</taxon>
        <taxon>Actinomycetes</taxon>
        <taxon>Micrococcales</taxon>
        <taxon>Microbacteriaceae</taxon>
        <taxon>Subtercola</taxon>
    </lineage>
</organism>
<evidence type="ECO:0000256" key="1">
    <source>
        <dbReference type="SAM" id="MobiDB-lite"/>
    </source>
</evidence>
<evidence type="ECO:0000256" key="2">
    <source>
        <dbReference type="SAM" id="Phobius"/>
    </source>
</evidence>
<gene>
    <name evidence="3" type="ORF">B7R22_15490</name>
</gene>
<dbReference type="Proteomes" id="UP000256541">
    <property type="component" value="Unassembled WGS sequence"/>
</dbReference>
<keyword evidence="2" id="KW-0812">Transmembrane</keyword>